<evidence type="ECO:0000313" key="2">
    <source>
        <dbReference type="EMBL" id="MBE0464865.1"/>
    </source>
</evidence>
<evidence type="ECO:0000256" key="1">
    <source>
        <dbReference type="ARBA" id="ARBA00023172"/>
    </source>
</evidence>
<comment type="caution">
    <text evidence="2">The sequence shown here is derived from an EMBL/GenBank/DDBJ whole genome shotgun (WGS) entry which is preliminary data.</text>
</comment>
<dbReference type="InterPro" id="IPR013762">
    <property type="entry name" value="Integrase-like_cat_sf"/>
</dbReference>
<evidence type="ECO:0000313" key="3">
    <source>
        <dbReference type="Proteomes" id="UP001645038"/>
    </source>
</evidence>
<reference evidence="2 3" key="1">
    <citation type="submission" date="2020-07" db="EMBL/GenBank/DDBJ databases">
        <title>Halophilic bacteria isolated from french cheeses.</title>
        <authorList>
            <person name="Kothe C.I."/>
            <person name="Farah-Kraiem B."/>
            <person name="Renault P."/>
            <person name="Dridi B."/>
        </authorList>
    </citation>
    <scope>NUCLEOTIDE SEQUENCE [LARGE SCALE GENOMIC DNA]</scope>
    <source>
        <strain evidence="2 3">FME20</strain>
    </source>
</reference>
<organism evidence="2 3">
    <name type="scientific">Halomonas colorata</name>
    <dbReference type="NCBI Taxonomy" id="2742615"/>
    <lineage>
        <taxon>Bacteria</taxon>
        <taxon>Pseudomonadati</taxon>
        <taxon>Pseudomonadota</taxon>
        <taxon>Gammaproteobacteria</taxon>
        <taxon>Oceanospirillales</taxon>
        <taxon>Halomonadaceae</taxon>
        <taxon>Halomonas</taxon>
    </lineage>
</organism>
<dbReference type="Proteomes" id="UP001645038">
    <property type="component" value="Unassembled WGS sequence"/>
</dbReference>
<keyword evidence="3" id="KW-1185">Reference proteome</keyword>
<accession>A0ABR9G1R9</accession>
<dbReference type="Gene3D" id="1.10.443.10">
    <property type="entry name" value="Intergrase catalytic core"/>
    <property type="match status" value="1"/>
</dbReference>
<keyword evidence="1" id="KW-0233">DNA recombination</keyword>
<name>A0ABR9G1R9_9GAMM</name>
<gene>
    <name evidence="2" type="ORF">EI547_15600</name>
</gene>
<proteinExistence type="predicted"/>
<dbReference type="RefSeq" id="WP_192539317.1">
    <property type="nucleotide sequence ID" value="NZ_RRZB01000049.1"/>
</dbReference>
<protein>
    <submittedName>
        <fullName evidence="2">Site-specific integrase</fullName>
    </submittedName>
</protein>
<sequence>MDNTHNNSLQSQYSESDLGDVVTTDGNGLPLSYVYSDEWDFSMERTVAFNRPCKVTFAGIPEDRRRAIQDALKSIYKENQTYSVGYLVAIRVGLARIADCLESHDWKLIDQEASYRKFKAALKNEALGRGSVENVVATVNALHDIGLISRLIHNGKSFIKKHCCPSKVNSKQSVAIPENMAKKMYKDAFEVVERYHPWRHEISQGYGLYFNELRAYKDEKGYSYNFKRNVGGKVKHGVPFDDFYLDGRTTCGSQIQTACLLVLLGFSGVRISEALSFNKSSYKEHSYGDIIVPTLTGAITKTQEGGVPKKETWVTHPIAKKALELAYDLSQFARDHYNDKYKDKPYMLGALNSSFLVLNIAHQTERIIISNFGRDLSGFLKAHNIFASEGDVVEFDLLNPEREGELKSGGFLPKLSPHDFRRTFAVFLVRNKLGNMMTLKHQYKHLNVIMTKWYANNYELVKALDLSVDSELKGLVNEANIGVTVDSLFEIYNSETLSGGKGERIAEERSKGDYAGSIYISRDEIDRQVRNGAVNVVEHPTGYCFKPDCSRICSSDRSSKTCQYEAITPDKARSRIPSRDRLIERFKALNDGRFYMANILTDMALKIEAIEQNLAAHNIEFTPFKAYIIANSIAYKELQ</sequence>
<dbReference type="EMBL" id="RRZB01000049">
    <property type="protein sequence ID" value="MBE0464865.1"/>
    <property type="molecule type" value="Genomic_DNA"/>
</dbReference>
<dbReference type="SUPFAM" id="SSF56349">
    <property type="entry name" value="DNA breaking-rejoining enzymes"/>
    <property type="match status" value="1"/>
</dbReference>
<dbReference type="InterPro" id="IPR011010">
    <property type="entry name" value="DNA_brk_join_enz"/>
</dbReference>